<feature type="non-terminal residue" evidence="1">
    <location>
        <position position="34"/>
    </location>
</feature>
<organism evidence="1 2">
    <name type="scientific">Stegodyphus mimosarum</name>
    <name type="common">African social velvet spider</name>
    <dbReference type="NCBI Taxonomy" id="407821"/>
    <lineage>
        <taxon>Eukaryota</taxon>
        <taxon>Metazoa</taxon>
        <taxon>Ecdysozoa</taxon>
        <taxon>Arthropoda</taxon>
        <taxon>Chelicerata</taxon>
        <taxon>Arachnida</taxon>
        <taxon>Araneae</taxon>
        <taxon>Araneomorphae</taxon>
        <taxon>Entelegynae</taxon>
        <taxon>Eresoidea</taxon>
        <taxon>Eresidae</taxon>
        <taxon>Stegodyphus</taxon>
    </lineage>
</organism>
<accession>A0A087TH17</accession>
<evidence type="ECO:0000313" key="2">
    <source>
        <dbReference type="Proteomes" id="UP000054359"/>
    </source>
</evidence>
<sequence length="34" mass="3954">MLPIYPFARLDSILQSVHQSIKKHSRPFLNVVMS</sequence>
<keyword evidence="2" id="KW-1185">Reference proteome</keyword>
<proteinExistence type="predicted"/>
<dbReference type="Proteomes" id="UP000054359">
    <property type="component" value="Unassembled WGS sequence"/>
</dbReference>
<reference evidence="1 2" key="1">
    <citation type="submission" date="2013-11" db="EMBL/GenBank/DDBJ databases">
        <title>Genome sequencing of Stegodyphus mimosarum.</title>
        <authorList>
            <person name="Bechsgaard J."/>
        </authorList>
    </citation>
    <scope>NUCLEOTIDE SEQUENCE [LARGE SCALE GENOMIC DNA]</scope>
</reference>
<protein>
    <submittedName>
        <fullName evidence="1">Uncharacterized protein</fullName>
    </submittedName>
</protein>
<dbReference type="AlphaFoldDB" id="A0A087TH17"/>
<evidence type="ECO:0000313" key="1">
    <source>
        <dbReference type="EMBL" id="KFM64406.1"/>
    </source>
</evidence>
<dbReference type="EMBL" id="KK115202">
    <property type="protein sequence ID" value="KFM64406.1"/>
    <property type="molecule type" value="Genomic_DNA"/>
</dbReference>
<gene>
    <name evidence="1" type="ORF">X975_20736</name>
</gene>
<name>A0A087TH17_STEMI</name>